<reference evidence="2" key="1">
    <citation type="journal article" date="2019" name="bioRxiv">
        <title>The Genome of the Zebra Mussel, Dreissena polymorpha: A Resource for Invasive Species Research.</title>
        <authorList>
            <person name="McCartney M.A."/>
            <person name="Auch B."/>
            <person name="Kono T."/>
            <person name="Mallez S."/>
            <person name="Zhang Y."/>
            <person name="Obille A."/>
            <person name="Becker A."/>
            <person name="Abrahante J.E."/>
            <person name="Garbe J."/>
            <person name="Badalamenti J.P."/>
            <person name="Herman A."/>
            <person name="Mangelson H."/>
            <person name="Liachko I."/>
            <person name="Sullivan S."/>
            <person name="Sone E.D."/>
            <person name="Koren S."/>
            <person name="Silverstein K.A.T."/>
            <person name="Beckman K.B."/>
            <person name="Gohl D.M."/>
        </authorList>
    </citation>
    <scope>NUCLEOTIDE SEQUENCE</scope>
    <source>
        <strain evidence="2">Duluth1</strain>
        <tissue evidence="2">Whole animal</tissue>
    </source>
</reference>
<protein>
    <submittedName>
        <fullName evidence="2">Uncharacterized protein</fullName>
    </submittedName>
</protein>
<dbReference type="AlphaFoldDB" id="A0A9D3XYE1"/>
<evidence type="ECO:0000313" key="2">
    <source>
        <dbReference type="EMBL" id="KAH3690209.1"/>
    </source>
</evidence>
<name>A0A9D3XYE1_DREPO</name>
<dbReference type="Proteomes" id="UP000828390">
    <property type="component" value="Unassembled WGS sequence"/>
</dbReference>
<organism evidence="2 3">
    <name type="scientific">Dreissena polymorpha</name>
    <name type="common">Zebra mussel</name>
    <name type="synonym">Mytilus polymorpha</name>
    <dbReference type="NCBI Taxonomy" id="45954"/>
    <lineage>
        <taxon>Eukaryota</taxon>
        <taxon>Metazoa</taxon>
        <taxon>Spiralia</taxon>
        <taxon>Lophotrochozoa</taxon>
        <taxon>Mollusca</taxon>
        <taxon>Bivalvia</taxon>
        <taxon>Autobranchia</taxon>
        <taxon>Heteroconchia</taxon>
        <taxon>Euheterodonta</taxon>
        <taxon>Imparidentia</taxon>
        <taxon>Neoheterodontei</taxon>
        <taxon>Myida</taxon>
        <taxon>Dreissenoidea</taxon>
        <taxon>Dreissenidae</taxon>
        <taxon>Dreissena</taxon>
    </lineage>
</organism>
<proteinExistence type="predicted"/>
<dbReference type="EMBL" id="JAIWYP010000073">
    <property type="protein sequence ID" value="KAH3690209.1"/>
    <property type="molecule type" value="Genomic_DNA"/>
</dbReference>
<keyword evidence="3" id="KW-1185">Reference proteome</keyword>
<reference evidence="2" key="2">
    <citation type="submission" date="2020-11" db="EMBL/GenBank/DDBJ databases">
        <authorList>
            <person name="McCartney M.A."/>
            <person name="Auch B."/>
            <person name="Kono T."/>
            <person name="Mallez S."/>
            <person name="Becker A."/>
            <person name="Gohl D.M."/>
            <person name="Silverstein K.A.T."/>
            <person name="Koren S."/>
            <person name="Bechman K.B."/>
            <person name="Herman A."/>
            <person name="Abrahante J.E."/>
            <person name="Garbe J."/>
        </authorList>
    </citation>
    <scope>NUCLEOTIDE SEQUENCE</scope>
    <source>
        <strain evidence="2">Duluth1</strain>
        <tissue evidence="2">Whole animal</tissue>
    </source>
</reference>
<feature type="region of interest" description="Disordered" evidence="1">
    <location>
        <begin position="40"/>
        <end position="62"/>
    </location>
</feature>
<accession>A0A9D3XYE1</accession>
<feature type="region of interest" description="Disordered" evidence="1">
    <location>
        <begin position="1"/>
        <end position="20"/>
    </location>
</feature>
<feature type="compositionally biased region" description="Basic residues" evidence="1">
    <location>
        <begin position="1"/>
        <end position="10"/>
    </location>
</feature>
<feature type="compositionally biased region" description="Basic and acidic residues" evidence="1">
    <location>
        <begin position="11"/>
        <end position="20"/>
    </location>
</feature>
<sequence length="100" mass="11489">MTAHLNRTRRSRTEEFNKEPRNINDAVYFAVNMMHNWGANRAERRNHNSTRTTEHEDSVDSVVDDEENAFTIKGANPKTKLTPSCKRNDADIKSEVATVK</sequence>
<evidence type="ECO:0000313" key="3">
    <source>
        <dbReference type="Proteomes" id="UP000828390"/>
    </source>
</evidence>
<feature type="compositionally biased region" description="Basic and acidic residues" evidence="1">
    <location>
        <begin position="41"/>
        <end position="58"/>
    </location>
</feature>
<evidence type="ECO:0000256" key="1">
    <source>
        <dbReference type="SAM" id="MobiDB-lite"/>
    </source>
</evidence>
<comment type="caution">
    <text evidence="2">The sequence shown here is derived from an EMBL/GenBank/DDBJ whole genome shotgun (WGS) entry which is preliminary data.</text>
</comment>
<gene>
    <name evidence="2" type="ORF">DPMN_194971</name>
</gene>